<keyword evidence="3" id="KW-1185">Reference proteome</keyword>
<dbReference type="AlphaFoldDB" id="A0AAD5MW98"/>
<proteinExistence type="predicted"/>
<feature type="region of interest" description="Disordered" evidence="1">
    <location>
        <begin position="1"/>
        <end position="26"/>
    </location>
</feature>
<gene>
    <name evidence="2" type="ORF">KIN20_012480</name>
</gene>
<reference evidence="2" key="1">
    <citation type="submission" date="2021-06" db="EMBL/GenBank/DDBJ databases">
        <title>Parelaphostrongylus tenuis whole genome reference sequence.</title>
        <authorList>
            <person name="Garwood T.J."/>
            <person name="Larsen P.A."/>
            <person name="Fountain-Jones N.M."/>
            <person name="Garbe J.R."/>
            <person name="Macchietto M.G."/>
            <person name="Kania S.A."/>
            <person name="Gerhold R.W."/>
            <person name="Richards J.E."/>
            <person name="Wolf T.M."/>
        </authorList>
    </citation>
    <scope>NUCLEOTIDE SEQUENCE</scope>
    <source>
        <strain evidence="2">MNPRO001-30</strain>
        <tissue evidence="2">Meninges</tissue>
    </source>
</reference>
<organism evidence="2 3">
    <name type="scientific">Parelaphostrongylus tenuis</name>
    <name type="common">Meningeal worm</name>
    <dbReference type="NCBI Taxonomy" id="148309"/>
    <lineage>
        <taxon>Eukaryota</taxon>
        <taxon>Metazoa</taxon>
        <taxon>Ecdysozoa</taxon>
        <taxon>Nematoda</taxon>
        <taxon>Chromadorea</taxon>
        <taxon>Rhabditida</taxon>
        <taxon>Rhabditina</taxon>
        <taxon>Rhabditomorpha</taxon>
        <taxon>Strongyloidea</taxon>
        <taxon>Metastrongylidae</taxon>
        <taxon>Parelaphostrongylus</taxon>
    </lineage>
</organism>
<accession>A0AAD5MW98</accession>
<dbReference type="EMBL" id="JAHQIW010002375">
    <property type="protein sequence ID" value="KAJ1355171.1"/>
    <property type="molecule type" value="Genomic_DNA"/>
</dbReference>
<dbReference type="Proteomes" id="UP001196413">
    <property type="component" value="Unassembled WGS sequence"/>
</dbReference>
<comment type="caution">
    <text evidence="2">The sequence shown here is derived from an EMBL/GenBank/DDBJ whole genome shotgun (WGS) entry which is preliminary data.</text>
</comment>
<name>A0AAD5MW98_PARTN</name>
<sequence>MHLACLESDRENGSLTDVHLSHSSTSGTACEINYTPISIPPTVATAGRSAIRMGGPDAVFVSLNTLHFITLLCT</sequence>
<evidence type="ECO:0000313" key="3">
    <source>
        <dbReference type="Proteomes" id="UP001196413"/>
    </source>
</evidence>
<protein>
    <submittedName>
        <fullName evidence="2">Uncharacterized protein</fullName>
    </submittedName>
</protein>
<evidence type="ECO:0000256" key="1">
    <source>
        <dbReference type="SAM" id="MobiDB-lite"/>
    </source>
</evidence>
<evidence type="ECO:0000313" key="2">
    <source>
        <dbReference type="EMBL" id="KAJ1355171.1"/>
    </source>
</evidence>